<keyword evidence="2" id="KW-0812">Transmembrane</keyword>
<evidence type="ECO:0000256" key="2">
    <source>
        <dbReference type="SAM" id="Phobius"/>
    </source>
</evidence>
<dbReference type="EMBL" id="JAXOVC010000008">
    <property type="protein sequence ID" value="KAK4498574.1"/>
    <property type="molecule type" value="Genomic_DNA"/>
</dbReference>
<evidence type="ECO:0000313" key="4">
    <source>
        <dbReference type="Proteomes" id="UP001305779"/>
    </source>
</evidence>
<protein>
    <submittedName>
        <fullName evidence="3">Uncharacterized protein</fullName>
    </submittedName>
</protein>
<organism evidence="3 4">
    <name type="scientific">Zasmidium cellare</name>
    <name type="common">Wine cellar mold</name>
    <name type="synonym">Racodium cellare</name>
    <dbReference type="NCBI Taxonomy" id="395010"/>
    <lineage>
        <taxon>Eukaryota</taxon>
        <taxon>Fungi</taxon>
        <taxon>Dikarya</taxon>
        <taxon>Ascomycota</taxon>
        <taxon>Pezizomycotina</taxon>
        <taxon>Dothideomycetes</taxon>
        <taxon>Dothideomycetidae</taxon>
        <taxon>Mycosphaerellales</taxon>
        <taxon>Mycosphaerellaceae</taxon>
        <taxon>Zasmidium</taxon>
    </lineage>
</organism>
<feature type="transmembrane region" description="Helical" evidence="2">
    <location>
        <begin position="235"/>
        <end position="254"/>
    </location>
</feature>
<reference evidence="3 4" key="1">
    <citation type="journal article" date="2023" name="G3 (Bethesda)">
        <title>A chromosome-level genome assembly of Zasmidium syzygii isolated from banana leaves.</title>
        <authorList>
            <person name="van Westerhoven A.C."/>
            <person name="Mehrabi R."/>
            <person name="Talebi R."/>
            <person name="Steentjes M.B.F."/>
            <person name="Corcolon B."/>
            <person name="Chong P.A."/>
            <person name="Kema G.H.J."/>
            <person name="Seidl M.F."/>
        </authorList>
    </citation>
    <scope>NUCLEOTIDE SEQUENCE [LARGE SCALE GENOMIC DNA]</scope>
    <source>
        <strain evidence="3 4">P124</strain>
    </source>
</reference>
<gene>
    <name evidence="3" type="ORF">PRZ48_011232</name>
</gene>
<comment type="caution">
    <text evidence="3">The sequence shown here is derived from an EMBL/GenBank/DDBJ whole genome shotgun (WGS) entry which is preliminary data.</text>
</comment>
<keyword evidence="2" id="KW-1133">Transmembrane helix</keyword>
<feature type="transmembrane region" description="Helical" evidence="2">
    <location>
        <begin position="627"/>
        <end position="650"/>
    </location>
</feature>
<feature type="compositionally biased region" description="Polar residues" evidence="1">
    <location>
        <begin position="40"/>
        <end position="53"/>
    </location>
</feature>
<evidence type="ECO:0000256" key="1">
    <source>
        <dbReference type="SAM" id="MobiDB-lite"/>
    </source>
</evidence>
<evidence type="ECO:0000313" key="3">
    <source>
        <dbReference type="EMBL" id="KAK4498574.1"/>
    </source>
</evidence>
<accession>A0ABR0EAT8</accession>
<feature type="compositionally biased region" description="Polar residues" evidence="1">
    <location>
        <begin position="1"/>
        <end position="12"/>
    </location>
</feature>
<proteinExistence type="predicted"/>
<feature type="transmembrane region" description="Helical" evidence="2">
    <location>
        <begin position="127"/>
        <end position="147"/>
    </location>
</feature>
<keyword evidence="4" id="KW-1185">Reference proteome</keyword>
<dbReference type="PANTHER" id="PTHR35394">
    <property type="entry name" value="DUF3176 DOMAIN-CONTAINING PROTEIN"/>
    <property type="match status" value="1"/>
</dbReference>
<dbReference type="InterPro" id="IPR021514">
    <property type="entry name" value="DUF3176"/>
</dbReference>
<keyword evidence="2" id="KW-0472">Membrane</keyword>
<feature type="region of interest" description="Disordered" evidence="1">
    <location>
        <begin position="1"/>
        <end position="53"/>
    </location>
</feature>
<feature type="transmembrane region" description="Helical" evidence="2">
    <location>
        <begin position="167"/>
        <end position="188"/>
    </location>
</feature>
<dbReference type="Pfam" id="PF11374">
    <property type="entry name" value="DUF3176"/>
    <property type="match status" value="1"/>
</dbReference>
<name>A0ABR0EAT8_ZASCE</name>
<dbReference type="Proteomes" id="UP001305779">
    <property type="component" value="Unassembled WGS sequence"/>
</dbReference>
<sequence>MDPARTQGTPRPSITIGPDTPHDPFEQIDISPLSSDIGPENQQDIPPTPHSLTRSQDDILEARLDFLDQQRATEADALWNVLLPRTLSSASEKAGSRKMSGSAIRRQAAKAIHDRAQRASVILQSRLEFYAAYFSFACFWAIYSVMWWEEGQPLAQWNFRINSGYEISPTAVVSFIAALGKSSFLLTLTEIISHWKWRYFDEGSHSLADLELFDSASRGPLGALWLIWKLRWNNVLASLAAICVLLSLMVDPFVQLVSDFPIHTQASDLERAEYRTATVYNVTSIDADSATSRQFSLGGLDPSMRSAMLGGFYGFPLGHTVDYCSSGNCTFTSLSTLGVCSKCLNITSSVVSNCSSTTLREDEDNEGVASGWILETCDYDVGPFGRELKTSLRGYVVKTLSDPWSSTRWNSSLNADEAYQQELNVGQRAVLVGISAIKLPRLESRNDSLGAGTAWECSLELCEKTFEVINVTHGAITTSDPIERSLIVQNLTGTPPTKPGIRAANVFASLTDTNGTAPKYWINNEDYMTIRAYLESLLTVGWWDNGRFKSTRGVNSSTDGYLFEPNHDTPDIGASLAESEDIPHLFQMVAANMTESIRLQGAKDWVDVIDIHPGIANRTEAYIHVRYGYLAMPFGLSGATIFLIVLLAIYHDPDGSRMWKSSSLALLFHSLSGFDPDDRVPDNALELEWIAESMKGKLSKGEWPPRFIKED</sequence>
<dbReference type="PANTHER" id="PTHR35394:SF5">
    <property type="entry name" value="DUF3176 DOMAIN-CONTAINING PROTEIN"/>
    <property type="match status" value="1"/>
</dbReference>